<evidence type="ECO:0000256" key="4">
    <source>
        <dbReference type="ARBA" id="ARBA00023136"/>
    </source>
</evidence>
<keyword evidence="3" id="KW-1133">Transmembrane helix</keyword>
<keyword evidence="2" id="KW-0812">Transmembrane</keyword>
<proteinExistence type="predicted"/>
<evidence type="ECO:0000256" key="3">
    <source>
        <dbReference type="ARBA" id="ARBA00022989"/>
    </source>
</evidence>
<dbReference type="AlphaFoldDB" id="A0A0S4JGJ6"/>
<evidence type="ECO:0000313" key="5">
    <source>
        <dbReference type="EMBL" id="CUG88345.1"/>
    </source>
</evidence>
<dbReference type="Pfam" id="PF05128">
    <property type="entry name" value="DUF697"/>
    <property type="match status" value="1"/>
</dbReference>
<dbReference type="VEuPathDB" id="TriTrypDB:BSAL_14950"/>
<dbReference type="GO" id="GO:0016020">
    <property type="term" value="C:membrane"/>
    <property type="evidence" value="ECO:0007669"/>
    <property type="project" value="UniProtKB-SubCell"/>
</dbReference>
<reference evidence="6" key="1">
    <citation type="submission" date="2015-09" db="EMBL/GenBank/DDBJ databases">
        <authorList>
            <consortium name="Pathogen Informatics"/>
        </authorList>
    </citation>
    <scope>NUCLEOTIDE SEQUENCE [LARGE SCALE GENOMIC DNA]</scope>
    <source>
        <strain evidence="6">Lake Konstanz</strain>
    </source>
</reference>
<evidence type="ECO:0000313" key="6">
    <source>
        <dbReference type="Proteomes" id="UP000051952"/>
    </source>
</evidence>
<evidence type="ECO:0000256" key="1">
    <source>
        <dbReference type="ARBA" id="ARBA00004141"/>
    </source>
</evidence>
<accession>A0A0S4JGJ6</accession>
<dbReference type="Proteomes" id="UP000051952">
    <property type="component" value="Unassembled WGS sequence"/>
</dbReference>
<dbReference type="InterPro" id="IPR021147">
    <property type="entry name" value="DUF697"/>
</dbReference>
<keyword evidence="6" id="KW-1185">Reference proteome</keyword>
<keyword evidence="4" id="KW-0472">Membrane</keyword>
<name>A0A0S4JGJ6_BODSA</name>
<sequence length="246" mass="26553">KNPDGEDLTFPDEVAKEFLELRQTSHRDVWGELPPFPIFVLRAKAYREDDAHGLHEFVMKSSDYFTAGHKRAYIRSQIVSDELKQSACADIIASAVKASVACGLSPVPFSSALLLIPIEVRMIIRICSVYELELDDTAVLCIAGIVTGTLAVTALFPSNAVKTIPLFGSVLGGICEAVVAAAACRVVGEATVLAVNLVRTQLGTALLRSAPVATWFPIVHRVLIATIKRQYQNADLPMDPVAPPAE</sequence>
<protein>
    <submittedName>
        <fullName evidence="5">GTP-binding protein, putative</fullName>
    </submittedName>
</protein>
<feature type="non-terminal residue" evidence="5">
    <location>
        <position position="1"/>
    </location>
</feature>
<evidence type="ECO:0000256" key="2">
    <source>
        <dbReference type="ARBA" id="ARBA00022692"/>
    </source>
</evidence>
<gene>
    <name evidence="5" type="ORF">BSAL_14950</name>
</gene>
<organism evidence="5 6">
    <name type="scientific">Bodo saltans</name>
    <name type="common">Flagellated protozoan</name>
    <dbReference type="NCBI Taxonomy" id="75058"/>
    <lineage>
        <taxon>Eukaryota</taxon>
        <taxon>Discoba</taxon>
        <taxon>Euglenozoa</taxon>
        <taxon>Kinetoplastea</taxon>
        <taxon>Metakinetoplastina</taxon>
        <taxon>Eubodonida</taxon>
        <taxon>Bodonidae</taxon>
        <taxon>Bodo</taxon>
    </lineage>
</organism>
<comment type="subcellular location">
    <subcellularLocation>
        <location evidence="1">Membrane</location>
        <topology evidence="1">Multi-pass membrane protein</topology>
    </subcellularLocation>
</comment>
<dbReference type="EMBL" id="CYKH01001634">
    <property type="protein sequence ID" value="CUG88345.1"/>
    <property type="molecule type" value="Genomic_DNA"/>
</dbReference>